<gene>
    <name evidence="2" type="ORF">J4E96_00830</name>
</gene>
<protein>
    <submittedName>
        <fullName evidence="2">Pentapeptide repeat-containing protein</fullName>
    </submittedName>
</protein>
<organism evidence="2 3">
    <name type="scientific">Pengzhenrongella sicca</name>
    <dbReference type="NCBI Taxonomy" id="2819238"/>
    <lineage>
        <taxon>Bacteria</taxon>
        <taxon>Bacillati</taxon>
        <taxon>Actinomycetota</taxon>
        <taxon>Actinomycetes</taxon>
        <taxon>Micrococcales</taxon>
        <taxon>Pengzhenrongella</taxon>
    </lineage>
</organism>
<dbReference type="Gene3D" id="2.160.20.80">
    <property type="entry name" value="E3 ubiquitin-protein ligase SopA"/>
    <property type="match status" value="1"/>
</dbReference>
<dbReference type="PANTHER" id="PTHR47485">
    <property type="entry name" value="THYLAKOID LUMENAL 17.4 KDA PROTEIN, CHLOROPLASTIC"/>
    <property type="match status" value="1"/>
</dbReference>
<evidence type="ECO:0000313" key="3">
    <source>
        <dbReference type="Proteomes" id="UP000663937"/>
    </source>
</evidence>
<reference evidence="2" key="1">
    <citation type="submission" date="2021-03" db="EMBL/GenBank/DDBJ databases">
        <title>Pengzhenrongella sicca gen. nov., sp. nov., a new member of suborder Micrococcineae isolated from High-Arctic tundra soil.</title>
        <authorList>
            <person name="Peng F."/>
        </authorList>
    </citation>
    <scope>NUCLEOTIDE SEQUENCE</scope>
    <source>
        <strain evidence="2">LRZ-2</strain>
    </source>
</reference>
<dbReference type="Pfam" id="PF13599">
    <property type="entry name" value="Pentapeptide_4"/>
    <property type="match status" value="1"/>
</dbReference>
<evidence type="ECO:0000313" key="2">
    <source>
        <dbReference type="EMBL" id="QTE31229.1"/>
    </source>
</evidence>
<sequence length="203" mass="21853">MPELEHFAGELEPEADYDGLELRDLDLTGQTAENARFLGSRIVGCVLDDVALGRAQLADTELTEVRAHTLSAVDSAWRDVTIDRCRLGAVTAYGSDLARVRFSGGKIDYLNLRDATLKDVVLEDCTIGELDLVGARLTRVSFERCRLAVLDVTRAALDRVDLRGAEFAGLRGLAHLRGATITGGQLLDLAPAMADNLGLTVTG</sequence>
<dbReference type="SUPFAM" id="SSF141571">
    <property type="entry name" value="Pentapeptide repeat-like"/>
    <property type="match status" value="1"/>
</dbReference>
<evidence type="ECO:0000256" key="1">
    <source>
        <dbReference type="ARBA" id="ARBA00022737"/>
    </source>
</evidence>
<dbReference type="PANTHER" id="PTHR47485:SF1">
    <property type="entry name" value="THYLAKOID LUMENAL 17.4 KDA PROTEIN, CHLOROPLASTIC"/>
    <property type="match status" value="1"/>
</dbReference>
<accession>A0A8A4ZJT4</accession>
<dbReference type="Proteomes" id="UP000663937">
    <property type="component" value="Chromosome"/>
</dbReference>
<keyword evidence="3" id="KW-1185">Reference proteome</keyword>
<dbReference type="KEGG" id="psic:J4E96_00830"/>
<dbReference type="InterPro" id="IPR001646">
    <property type="entry name" value="5peptide_repeat"/>
</dbReference>
<keyword evidence="1" id="KW-0677">Repeat</keyword>
<dbReference type="AlphaFoldDB" id="A0A8A4ZJT4"/>
<name>A0A8A4ZJT4_9MICO</name>
<proteinExistence type="predicted"/>
<dbReference type="EMBL" id="CP071868">
    <property type="protein sequence ID" value="QTE31229.1"/>
    <property type="molecule type" value="Genomic_DNA"/>
</dbReference>